<feature type="region of interest" description="Disordered" evidence="8">
    <location>
        <begin position="83"/>
        <end position="112"/>
    </location>
</feature>
<dbReference type="PROSITE" id="PS00028">
    <property type="entry name" value="ZINC_FINGER_C2H2_1"/>
    <property type="match status" value="4"/>
</dbReference>
<dbReference type="InterPro" id="IPR013087">
    <property type="entry name" value="Znf_C2H2_type"/>
</dbReference>
<sequence length="449" mass="50687">MATMSSVDFLREFVNERLSAAAEEIFAVFQKTIVNYEEEIRRQRRLLDVVLKPEINIHRIELPQHPVCEEQVLSELCIQERNSSLDQEDPEPPQIKEEQEELCTSPEGEQLGLEQDTDAFMLTATKEESEHQLFSHNSHVAESQDQEGGEQDSGSTGHAEPKPHHKGKSQSKDVNNMNLSEMHSDTQQSLKCDTYGMYFQEKSSLDKHLKIHTIKKTLSCNICEKIFANKSELIIHTRIHTGERPYSCQMCGKTFRQNSNLIAHMRIHTGEKPFSCQMCGKAFKKNSHLKEHVRIHTGEKPFSCQMCGQGFCRSSALKNHLKFHMRGSHDLAKHVGNVSGKNAIFSSNLGSHTGTHTGETLNPCSTEPPLIEEEQEELCTSPEGEQLGLEQDTDAFMLTATEEEGEHQFLPHNSHVAESQDQEGGEQDSGAVSYFWDFPSSTPPVVTRK</sequence>
<feature type="compositionally biased region" description="Polar residues" evidence="8">
    <location>
        <begin position="439"/>
        <end position="449"/>
    </location>
</feature>
<dbReference type="KEGG" id="gacu:117560266"/>
<feature type="compositionally biased region" description="Polar residues" evidence="8">
    <location>
        <begin position="134"/>
        <end position="143"/>
    </location>
</feature>
<dbReference type="OrthoDB" id="6077919at2759"/>
<name>A0A6P8W3K5_GYMAC</name>
<keyword evidence="2" id="KW-0479">Metal-binding</keyword>
<keyword evidence="5" id="KW-0862">Zinc</keyword>
<feature type="region of interest" description="Disordered" evidence="8">
    <location>
        <begin position="127"/>
        <end position="173"/>
    </location>
</feature>
<evidence type="ECO:0000256" key="8">
    <source>
        <dbReference type="SAM" id="MobiDB-lite"/>
    </source>
</evidence>
<dbReference type="FunFam" id="3.30.160.60:FF:002343">
    <property type="entry name" value="Zinc finger protein 33A"/>
    <property type="match status" value="1"/>
</dbReference>
<dbReference type="SMART" id="SM00355">
    <property type="entry name" value="ZnF_C2H2"/>
    <property type="match status" value="5"/>
</dbReference>
<dbReference type="Gene3D" id="3.30.160.60">
    <property type="entry name" value="Classic Zinc Finger"/>
    <property type="match status" value="4"/>
</dbReference>
<feature type="region of interest" description="Disordered" evidence="8">
    <location>
        <begin position="401"/>
        <end position="449"/>
    </location>
</feature>
<evidence type="ECO:0000256" key="4">
    <source>
        <dbReference type="ARBA" id="ARBA00022771"/>
    </source>
</evidence>
<comment type="subcellular location">
    <subcellularLocation>
        <location evidence="1">Nucleus</location>
    </subcellularLocation>
</comment>
<evidence type="ECO:0000256" key="6">
    <source>
        <dbReference type="ARBA" id="ARBA00023242"/>
    </source>
</evidence>
<gene>
    <name evidence="11" type="primary">LOC117560266</name>
</gene>
<dbReference type="PROSITE" id="PS50157">
    <property type="entry name" value="ZINC_FINGER_C2H2_2"/>
    <property type="match status" value="5"/>
</dbReference>
<dbReference type="FunFam" id="3.30.160.60:FF:000744">
    <property type="entry name" value="zinc finger E-box-binding homeobox 1"/>
    <property type="match status" value="1"/>
</dbReference>
<evidence type="ECO:0000313" key="11">
    <source>
        <dbReference type="RefSeq" id="XP_034093018.1"/>
    </source>
</evidence>
<dbReference type="RefSeq" id="XP_034093018.1">
    <property type="nucleotide sequence ID" value="XM_034237127.1"/>
</dbReference>
<dbReference type="AlphaFoldDB" id="A0A6P8W3K5"/>
<dbReference type="GO" id="GO:0010468">
    <property type="term" value="P:regulation of gene expression"/>
    <property type="evidence" value="ECO:0007669"/>
    <property type="project" value="UniProtKB-ARBA"/>
</dbReference>
<evidence type="ECO:0000259" key="9">
    <source>
        <dbReference type="PROSITE" id="PS50157"/>
    </source>
</evidence>
<evidence type="ECO:0000256" key="5">
    <source>
        <dbReference type="ARBA" id="ARBA00022833"/>
    </source>
</evidence>
<dbReference type="GeneID" id="117560266"/>
<dbReference type="InterPro" id="IPR050826">
    <property type="entry name" value="Krueppel_C2H2_ZnFinger"/>
</dbReference>
<accession>A0A6P8W3K5</accession>
<feature type="domain" description="C2H2-type" evidence="9">
    <location>
        <begin position="302"/>
        <end position="324"/>
    </location>
</feature>
<dbReference type="FunFam" id="3.30.160.60:FF:000688">
    <property type="entry name" value="zinc finger protein 197 isoform X1"/>
    <property type="match status" value="1"/>
</dbReference>
<evidence type="ECO:0000256" key="7">
    <source>
        <dbReference type="PROSITE-ProRule" id="PRU00042"/>
    </source>
</evidence>
<feature type="domain" description="C2H2-type" evidence="9">
    <location>
        <begin position="218"/>
        <end position="245"/>
    </location>
</feature>
<feature type="domain" description="C2H2-type" evidence="9">
    <location>
        <begin position="246"/>
        <end position="273"/>
    </location>
</feature>
<dbReference type="InterPro" id="IPR036236">
    <property type="entry name" value="Znf_C2H2_sf"/>
</dbReference>
<reference evidence="11" key="1">
    <citation type="submission" date="2025-08" db="UniProtKB">
        <authorList>
            <consortium name="RefSeq"/>
        </authorList>
    </citation>
    <scope>IDENTIFICATION</scope>
</reference>
<dbReference type="GO" id="GO:0008270">
    <property type="term" value="F:zinc ion binding"/>
    <property type="evidence" value="ECO:0007669"/>
    <property type="project" value="UniProtKB-KW"/>
</dbReference>
<keyword evidence="3" id="KW-0677">Repeat</keyword>
<proteinExistence type="predicted"/>
<dbReference type="FunFam" id="3.30.160.60:FF:000557">
    <property type="entry name" value="zinc finger and SCAN domain-containing protein 29"/>
    <property type="match status" value="1"/>
</dbReference>
<evidence type="ECO:0000313" key="10">
    <source>
        <dbReference type="Proteomes" id="UP000515161"/>
    </source>
</evidence>
<dbReference type="PANTHER" id="PTHR24377">
    <property type="entry name" value="IP01015P-RELATED"/>
    <property type="match status" value="1"/>
</dbReference>
<dbReference type="SUPFAM" id="SSF57667">
    <property type="entry name" value="beta-beta-alpha zinc fingers"/>
    <property type="match status" value="3"/>
</dbReference>
<evidence type="ECO:0000256" key="1">
    <source>
        <dbReference type="ARBA" id="ARBA00004123"/>
    </source>
</evidence>
<dbReference type="GO" id="GO:0005634">
    <property type="term" value="C:nucleus"/>
    <property type="evidence" value="ECO:0007669"/>
    <property type="project" value="UniProtKB-SubCell"/>
</dbReference>
<keyword evidence="6" id="KW-0539">Nucleus</keyword>
<feature type="domain" description="C2H2-type" evidence="9">
    <location>
        <begin position="274"/>
        <end position="301"/>
    </location>
</feature>
<feature type="domain" description="C2H2-type" evidence="9">
    <location>
        <begin position="190"/>
        <end position="217"/>
    </location>
</feature>
<organism evidence="10 11">
    <name type="scientific">Gymnodraco acuticeps</name>
    <name type="common">Antarctic dragonfish</name>
    <dbReference type="NCBI Taxonomy" id="8218"/>
    <lineage>
        <taxon>Eukaryota</taxon>
        <taxon>Metazoa</taxon>
        <taxon>Chordata</taxon>
        <taxon>Craniata</taxon>
        <taxon>Vertebrata</taxon>
        <taxon>Euteleostomi</taxon>
        <taxon>Actinopterygii</taxon>
        <taxon>Neopterygii</taxon>
        <taxon>Teleostei</taxon>
        <taxon>Neoteleostei</taxon>
        <taxon>Acanthomorphata</taxon>
        <taxon>Eupercaria</taxon>
        <taxon>Perciformes</taxon>
        <taxon>Notothenioidei</taxon>
        <taxon>Bathydraconidae</taxon>
        <taxon>Gymnodraco</taxon>
    </lineage>
</organism>
<evidence type="ECO:0000256" key="3">
    <source>
        <dbReference type="ARBA" id="ARBA00022737"/>
    </source>
</evidence>
<dbReference type="InParanoid" id="A0A6P8W3K5"/>
<dbReference type="Pfam" id="PF00096">
    <property type="entry name" value="zf-C2H2"/>
    <property type="match status" value="4"/>
</dbReference>
<dbReference type="Proteomes" id="UP000515161">
    <property type="component" value="Unplaced"/>
</dbReference>
<keyword evidence="10" id="KW-1185">Reference proteome</keyword>
<keyword evidence="4 7" id="KW-0863">Zinc-finger</keyword>
<protein>
    <submittedName>
        <fullName evidence="11">Zinc finger protein 251-like isoform X1</fullName>
    </submittedName>
</protein>
<evidence type="ECO:0000256" key="2">
    <source>
        <dbReference type="ARBA" id="ARBA00022723"/>
    </source>
</evidence>